<name>A0A841FK44_9ACTN</name>
<dbReference type="Proteomes" id="UP000548476">
    <property type="component" value="Unassembled WGS sequence"/>
</dbReference>
<reference evidence="2 3" key="1">
    <citation type="submission" date="2020-08" db="EMBL/GenBank/DDBJ databases">
        <title>Genomic Encyclopedia of Type Strains, Phase IV (KMG-IV): sequencing the most valuable type-strain genomes for metagenomic binning, comparative biology and taxonomic classification.</title>
        <authorList>
            <person name="Goeker M."/>
        </authorList>
    </citation>
    <scope>NUCLEOTIDE SEQUENCE [LARGE SCALE GENOMIC DNA]</scope>
    <source>
        <strain evidence="2 3">YIM 65646</strain>
    </source>
</reference>
<sequence length="112" mass="12575">MENFVLGELARQLTWARASVRLFHCRDRDQYEVDAVLEDNAGRVVGIEVKAAETVRSDDFRGLRLLQRRLGDRFRAGFVLYCGEEQLGFGDGLACLPISALWTSRLDGAVLS</sequence>
<dbReference type="EMBL" id="JACHGT010000009">
    <property type="protein sequence ID" value="MBB6036536.1"/>
    <property type="molecule type" value="Genomic_DNA"/>
</dbReference>
<evidence type="ECO:0000259" key="1">
    <source>
        <dbReference type="Pfam" id="PF13635"/>
    </source>
</evidence>
<organism evidence="2 3">
    <name type="scientific">Phytomonospora endophytica</name>
    <dbReference type="NCBI Taxonomy" id="714109"/>
    <lineage>
        <taxon>Bacteria</taxon>
        <taxon>Bacillati</taxon>
        <taxon>Actinomycetota</taxon>
        <taxon>Actinomycetes</taxon>
        <taxon>Micromonosporales</taxon>
        <taxon>Micromonosporaceae</taxon>
        <taxon>Phytomonospora</taxon>
    </lineage>
</organism>
<feature type="domain" description="DUF4143" evidence="1">
    <location>
        <begin position="1"/>
        <end position="51"/>
    </location>
</feature>
<comment type="caution">
    <text evidence="2">The sequence shown here is derived from an EMBL/GenBank/DDBJ whole genome shotgun (WGS) entry which is preliminary data.</text>
</comment>
<dbReference type="InterPro" id="IPR025420">
    <property type="entry name" value="DUF4143"/>
</dbReference>
<proteinExistence type="predicted"/>
<dbReference type="PANTHER" id="PTHR43566">
    <property type="entry name" value="CONSERVED PROTEIN"/>
    <property type="match status" value="1"/>
</dbReference>
<protein>
    <submittedName>
        <fullName evidence="2">Putative AAA+ superfamily ATPase</fullName>
    </submittedName>
</protein>
<dbReference type="Pfam" id="PF13635">
    <property type="entry name" value="DUF4143"/>
    <property type="match status" value="1"/>
</dbReference>
<evidence type="ECO:0000313" key="3">
    <source>
        <dbReference type="Proteomes" id="UP000548476"/>
    </source>
</evidence>
<keyword evidence="3" id="KW-1185">Reference proteome</keyword>
<evidence type="ECO:0000313" key="2">
    <source>
        <dbReference type="EMBL" id="MBB6036536.1"/>
    </source>
</evidence>
<gene>
    <name evidence="2" type="ORF">HNR73_004407</name>
</gene>
<dbReference type="PANTHER" id="PTHR43566:SF2">
    <property type="entry name" value="DUF4143 DOMAIN-CONTAINING PROTEIN"/>
    <property type="match status" value="1"/>
</dbReference>
<accession>A0A841FK44</accession>
<dbReference type="AlphaFoldDB" id="A0A841FK44"/>